<feature type="region of interest" description="Disordered" evidence="1">
    <location>
        <begin position="881"/>
        <end position="1129"/>
    </location>
</feature>
<feature type="region of interest" description="Disordered" evidence="1">
    <location>
        <begin position="760"/>
        <end position="810"/>
    </location>
</feature>
<organism evidence="2 3">
    <name type="scientific">Dichomitus squalens</name>
    <dbReference type="NCBI Taxonomy" id="114155"/>
    <lineage>
        <taxon>Eukaryota</taxon>
        <taxon>Fungi</taxon>
        <taxon>Dikarya</taxon>
        <taxon>Basidiomycota</taxon>
        <taxon>Agaricomycotina</taxon>
        <taxon>Agaricomycetes</taxon>
        <taxon>Polyporales</taxon>
        <taxon>Polyporaceae</taxon>
        <taxon>Dichomitus</taxon>
    </lineage>
</organism>
<feature type="compositionally biased region" description="Pro residues" evidence="1">
    <location>
        <begin position="1118"/>
        <end position="1129"/>
    </location>
</feature>
<keyword evidence="3" id="KW-1185">Reference proteome</keyword>
<feature type="region of interest" description="Disordered" evidence="1">
    <location>
        <begin position="709"/>
        <end position="731"/>
    </location>
</feature>
<feature type="region of interest" description="Disordered" evidence="1">
    <location>
        <begin position="337"/>
        <end position="391"/>
    </location>
</feature>
<feature type="compositionally biased region" description="Basic and acidic residues" evidence="1">
    <location>
        <begin position="354"/>
        <end position="363"/>
    </location>
</feature>
<protein>
    <submittedName>
        <fullName evidence="2">Uncharacterized protein</fullName>
    </submittedName>
</protein>
<dbReference type="EMBL" id="ML145100">
    <property type="protein sequence ID" value="TBU61189.1"/>
    <property type="molecule type" value="Genomic_DNA"/>
</dbReference>
<feature type="compositionally biased region" description="Low complexity" evidence="1">
    <location>
        <begin position="136"/>
        <end position="153"/>
    </location>
</feature>
<reference evidence="2 3" key="1">
    <citation type="submission" date="2019-01" db="EMBL/GenBank/DDBJ databases">
        <title>Draft genome sequences of three monokaryotic isolates of the white-rot basidiomycete fungus Dichomitus squalens.</title>
        <authorList>
            <consortium name="DOE Joint Genome Institute"/>
            <person name="Lopez S.C."/>
            <person name="Andreopoulos B."/>
            <person name="Pangilinan J."/>
            <person name="Lipzen A."/>
            <person name="Riley R."/>
            <person name="Ahrendt S."/>
            <person name="Ng V."/>
            <person name="Barry K."/>
            <person name="Daum C."/>
            <person name="Grigoriev I.V."/>
            <person name="Hilden K.S."/>
            <person name="Makela M.R."/>
            <person name="de Vries R.P."/>
        </authorList>
    </citation>
    <scope>NUCLEOTIDE SEQUENCE [LARGE SCALE GENOMIC DNA]</scope>
    <source>
        <strain evidence="2 3">CBS 464.89</strain>
    </source>
</reference>
<accession>A0A4Q9Q260</accession>
<feature type="compositionally biased region" description="Basic residues" evidence="1">
    <location>
        <begin position="624"/>
        <end position="635"/>
    </location>
</feature>
<evidence type="ECO:0000256" key="1">
    <source>
        <dbReference type="SAM" id="MobiDB-lite"/>
    </source>
</evidence>
<feature type="compositionally biased region" description="Basic and acidic residues" evidence="1">
    <location>
        <begin position="1063"/>
        <end position="1080"/>
    </location>
</feature>
<gene>
    <name evidence="2" type="ORF">BD310DRAFT_813767</name>
</gene>
<feature type="compositionally biased region" description="Low complexity" evidence="1">
    <location>
        <begin position="713"/>
        <end position="723"/>
    </location>
</feature>
<name>A0A4Q9Q260_9APHY</name>
<evidence type="ECO:0000313" key="3">
    <source>
        <dbReference type="Proteomes" id="UP000292082"/>
    </source>
</evidence>
<feature type="compositionally biased region" description="Polar residues" evidence="1">
    <location>
        <begin position="771"/>
        <end position="802"/>
    </location>
</feature>
<sequence>MRNTTGNLPRLGLPLLQISPSGAGSSLSMGSYYREHVSYPNVTAGPYPPDLAATLESVGSNITNTHQDDPKYCSVKGCSASLPSGYPHKMCEECRGRHRVYAMTKRAKRKMEKALLNGSAQHGQPVAWMPPDETGQQAQDQSGQSSEAAASPSRQYEVPVQGQNHEGYDFSQQWDASSIDPRLFSHTHTTSELAGALTLPPSHHPVNNEQYSRHNQPPQQRPHQRSVTSPPSSPSPSDAPEIHPVLAEVLKSVPGLSFTTRVTSGPTISSGSAEGPLPPRFCSIKGCKTLIAGNSFFKMCEPCRDRYRNYGTTKRAKWKREKEVAVAELNKLRAEEDVRRAAEGLPPLPPPDDVDWHDYHPGEDDAADPTLSTPGSSGAGEGGDSAAPAAVPPRMCTVSHCREILPGDYQFLRCERHRIQNRHHSKLKRVRDKEVKAQVYDGWAAAIAPRADSFDSVEDRSAEDDQAATATVDPDEVAAQEIALAFGELDRSHEGEGNPAPEFANVVPEAAPMATIVQETGTGTQIVAEEPADDTPLGDSASGVPPAARGFRRTNHVCSIKQCANLLSPSNPWKMCDLCRSRDRAGRRLKALRDSGLIPAELAAGKIVEVKMEVERLEREKGPRKEKRPKAKKAKKGSESNADADARERDSAAPPEQLQQPGPGTSVAAIQQDGDSSTSVFSVPVQSHENLIFMEPLLGPLASNLEPHLAQASGSGTSNSGGNQALADSQAQGAATSATNVVVNGLSGSDALAAATLTTTKKQNKGKGRATAQTTEDSGETATVKSTNAAPTSTAETSHQGSPTYPYYPPPPNGQHPYPYYMPPYMPPYSVPAFHYGYPPPPSQSKAGAGAYSPPPAYQPPPYGAYPYSYPYASHPHPYPSQSYPPLPGQSYPPPPVVQPYPPPPAGHSYPLATSYPPHPSGDQSQSQQPYARHAPYPQPVPPYPYTHHYSVAAAPPQNQPPPSQPPRQQPEPQPRPTNPPTPAPEKPGPSGAAPSASTRRPQPPRTSTKDSSTSGAPNDNDNSIGSNESAQRQATFIVRTSETYGSTSTNTNGHKPIPVFKRQREEDYRDTSPSKRSELDAGGTYSRFQIVMANTSAPPTHRTPFPGEGMMDTSSLTPPPAYGYAPQPPLAASEQAVFTAPSIAQVATAAESQNPEKAQCSNKTCKRIVPSGSTGSLCERCRERLKKKQAKAKHRFKLEPKALLGRDSPLVATG</sequence>
<feature type="region of interest" description="Disordered" evidence="1">
    <location>
        <begin position="118"/>
        <end position="159"/>
    </location>
</feature>
<feature type="compositionally biased region" description="Polar residues" evidence="1">
    <location>
        <begin position="996"/>
        <end position="1054"/>
    </location>
</feature>
<proteinExistence type="predicted"/>
<dbReference type="STRING" id="114155.A0A4Q9Q260"/>
<feature type="region of interest" description="Disordered" evidence="1">
    <location>
        <begin position="617"/>
        <end position="681"/>
    </location>
</feature>
<feature type="compositionally biased region" description="Pro residues" evidence="1">
    <location>
        <begin position="958"/>
        <end position="988"/>
    </location>
</feature>
<dbReference type="Proteomes" id="UP000292082">
    <property type="component" value="Unassembled WGS sequence"/>
</dbReference>
<dbReference type="AlphaFoldDB" id="A0A4Q9Q260"/>
<feature type="region of interest" description="Disordered" evidence="1">
    <location>
        <begin position="190"/>
        <end position="241"/>
    </location>
</feature>
<feature type="compositionally biased region" description="Pro residues" evidence="1">
    <location>
        <begin position="881"/>
        <end position="906"/>
    </location>
</feature>
<evidence type="ECO:0000313" key="2">
    <source>
        <dbReference type="EMBL" id="TBU61189.1"/>
    </source>
</evidence>